<name>A0A6P5FLN1_ANACO</name>
<feature type="transmembrane region" description="Helical" evidence="2">
    <location>
        <begin position="184"/>
        <end position="207"/>
    </location>
</feature>
<sequence length="263" mass="29386">MSVEAATAIATKPRRERKRTPLFLSCFWGSSSVLFSDELQSSRRIKKKQQKKKKKQKPPWLSWWHVKKKKRKKAKMVPFERLAKVFLNYRVRYQARDNKIDSDAQQTNTATPQLREDVAANSPPQPLLPSTSTKPTAAQTSQSPDPIQTRISAVQPGLPRRSVCSTAPNHGPARTGRVEPLAGLWVMATTLGVMVLFGRASAVVFLCSCMYIMPVVRAAAGDSGAPGNRTDHKGVDLDSEEYKKRVIMEGLLERNGRRPSYAL</sequence>
<gene>
    <name evidence="4" type="primary">LOC109714060</name>
</gene>
<dbReference type="RefSeq" id="XP_020094055.1">
    <property type="nucleotide sequence ID" value="XM_020238466.1"/>
</dbReference>
<feature type="compositionally biased region" description="Polar residues" evidence="1">
    <location>
        <begin position="137"/>
        <end position="148"/>
    </location>
</feature>
<dbReference type="OrthoDB" id="1886721at2759"/>
<dbReference type="PANTHER" id="PTHR34379">
    <property type="entry name" value="OS07G0553800 PROTEIN"/>
    <property type="match status" value="1"/>
</dbReference>
<dbReference type="InterPro" id="IPR040411">
    <property type="entry name" value="At5g23160-like"/>
</dbReference>
<organism evidence="3 4">
    <name type="scientific">Ananas comosus</name>
    <name type="common">Pineapple</name>
    <name type="synonym">Ananas ananas</name>
    <dbReference type="NCBI Taxonomy" id="4615"/>
    <lineage>
        <taxon>Eukaryota</taxon>
        <taxon>Viridiplantae</taxon>
        <taxon>Streptophyta</taxon>
        <taxon>Embryophyta</taxon>
        <taxon>Tracheophyta</taxon>
        <taxon>Spermatophyta</taxon>
        <taxon>Magnoliopsida</taxon>
        <taxon>Liliopsida</taxon>
        <taxon>Poales</taxon>
        <taxon>Bromeliaceae</taxon>
        <taxon>Bromelioideae</taxon>
        <taxon>Ananas</taxon>
    </lineage>
</organism>
<feature type="compositionally biased region" description="Basic residues" evidence="1">
    <location>
        <begin position="43"/>
        <end position="57"/>
    </location>
</feature>
<proteinExistence type="predicted"/>
<feature type="compositionally biased region" description="Polar residues" evidence="1">
    <location>
        <begin position="103"/>
        <end position="112"/>
    </location>
</feature>
<keyword evidence="2" id="KW-1133">Transmembrane helix</keyword>
<dbReference type="GeneID" id="109714060"/>
<reference evidence="3" key="1">
    <citation type="journal article" date="2015" name="Nat. Genet.">
        <title>The pineapple genome and the evolution of CAM photosynthesis.</title>
        <authorList>
            <person name="Ming R."/>
            <person name="VanBuren R."/>
            <person name="Wai C.M."/>
            <person name="Tang H."/>
            <person name="Schatz M.C."/>
            <person name="Bowers J.E."/>
            <person name="Lyons E."/>
            <person name="Wang M.L."/>
            <person name="Chen J."/>
            <person name="Biggers E."/>
            <person name="Zhang J."/>
            <person name="Huang L."/>
            <person name="Zhang L."/>
            <person name="Miao W."/>
            <person name="Zhang J."/>
            <person name="Ye Z."/>
            <person name="Miao C."/>
            <person name="Lin Z."/>
            <person name="Wang H."/>
            <person name="Zhou H."/>
            <person name="Yim W.C."/>
            <person name="Priest H.D."/>
            <person name="Zheng C."/>
            <person name="Woodhouse M."/>
            <person name="Edger P.P."/>
            <person name="Guyot R."/>
            <person name="Guo H.B."/>
            <person name="Guo H."/>
            <person name="Zheng G."/>
            <person name="Singh R."/>
            <person name="Sharma A."/>
            <person name="Min X."/>
            <person name="Zheng Y."/>
            <person name="Lee H."/>
            <person name="Gurtowski J."/>
            <person name="Sedlazeck F.J."/>
            <person name="Harkess A."/>
            <person name="McKain M.R."/>
            <person name="Liao Z."/>
            <person name="Fang J."/>
            <person name="Liu J."/>
            <person name="Zhang X."/>
            <person name="Zhang Q."/>
            <person name="Hu W."/>
            <person name="Qin Y."/>
            <person name="Wang K."/>
            <person name="Chen L.Y."/>
            <person name="Shirley N."/>
            <person name="Lin Y.R."/>
            <person name="Liu L.Y."/>
            <person name="Hernandez A.G."/>
            <person name="Wright C.L."/>
            <person name="Bulone V."/>
            <person name="Tuskan G.A."/>
            <person name="Heath K."/>
            <person name="Zee F."/>
            <person name="Moore P.H."/>
            <person name="Sunkar R."/>
            <person name="Leebens-Mack J.H."/>
            <person name="Mockler T."/>
            <person name="Bennetzen J.L."/>
            <person name="Freeling M."/>
            <person name="Sankoff D."/>
            <person name="Paterson A.H."/>
            <person name="Zhu X."/>
            <person name="Yang X."/>
            <person name="Smith J.A."/>
            <person name="Cushman J.C."/>
            <person name="Paull R.E."/>
            <person name="Yu Q."/>
        </authorList>
    </citation>
    <scope>NUCLEOTIDE SEQUENCE [LARGE SCALE GENOMIC DNA]</scope>
    <source>
        <strain evidence="3">cv. F153</strain>
    </source>
</reference>
<feature type="region of interest" description="Disordered" evidence="1">
    <location>
        <begin position="98"/>
        <end position="148"/>
    </location>
</feature>
<evidence type="ECO:0000256" key="2">
    <source>
        <dbReference type="SAM" id="Phobius"/>
    </source>
</evidence>
<dbReference type="AlphaFoldDB" id="A0A6P5FLN1"/>
<feature type="region of interest" description="Disordered" evidence="1">
    <location>
        <begin position="40"/>
        <end position="60"/>
    </location>
</feature>
<evidence type="ECO:0000313" key="4">
    <source>
        <dbReference type="RefSeq" id="XP_020094055.1"/>
    </source>
</evidence>
<protein>
    <submittedName>
        <fullName evidence="4">Uncharacterized protein LOC109714060</fullName>
    </submittedName>
</protein>
<reference evidence="4" key="2">
    <citation type="submission" date="2025-08" db="UniProtKB">
        <authorList>
            <consortium name="RefSeq"/>
        </authorList>
    </citation>
    <scope>IDENTIFICATION</scope>
    <source>
        <tissue evidence="4">Leaf</tissue>
    </source>
</reference>
<keyword evidence="2" id="KW-0472">Membrane</keyword>
<accession>A0A6P5FLN1</accession>
<evidence type="ECO:0000256" key="1">
    <source>
        <dbReference type="SAM" id="MobiDB-lite"/>
    </source>
</evidence>
<keyword evidence="2" id="KW-0812">Transmembrane</keyword>
<dbReference type="PANTHER" id="PTHR34379:SF6">
    <property type="entry name" value="PROTEIN 3F"/>
    <property type="match status" value="1"/>
</dbReference>
<evidence type="ECO:0000313" key="3">
    <source>
        <dbReference type="Proteomes" id="UP000515123"/>
    </source>
</evidence>
<dbReference type="Proteomes" id="UP000515123">
    <property type="component" value="Linkage group 8"/>
</dbReference>
<keyword evidence="3" id="KW-1185">Reference proteome</keyword>